<dbReference type="EMBL" id="JAIWYP010000001">
    <property type="protein sequence ID" value="KAH3888371.1"/>
    <property type="molecule type" value="Genomic_DNA"/>
</dbReference>
<evidence type="ECO:0000313" key="2">
    <source>
        <dbReference type="Proteomes" id="UP000828390"/>
    </source>
</evidence>
<dbReference type="AlphaFoldDB" id="A0A9D4N5S4"/>
<dbReference type="Proteomes" id="UP000828390">
    <property type="component" value="Unassembled WGS sequence"/>
</dbReference>
<name>A0A9D4N5S4_DREPO</name>
<organism evidence="1 2">
    <name type="scientific">Dreissena polymorpha</name>
    <name type="common">Zebra mussel</name>
    <name type="synonym">Mytilus polymorpha</name>
    <dbReference type="NCBI Taxonomy" id="45954"/>
    <lineage>
        <taxon>Eukaryota</taxon>
        <taxon>Metazoa</taxon>
        <taxon>Spiralia</taxon>
        <taxon>Lophotrochozoa</taxon>
        <taxon>Mollusca</taxon>
        <taxon>Bivalvia</taxon>
        <taxon>Autobranchia</taxon>
        <taxon>Heteroconchia</taxon>
        <taxon>Euheterodonta</taxon>
        <taxon>Imparidentia</taxon>
        <taxon>Neoheterodontei</taxon>
        <taxon>Myida</taxon>
        <taxon>Dreissenoidea</taxon>
        <taxon>Dreissenidae</taxon>
        <taxon>Dreissena</taxon>
    </lineage>
</organism>
<reference evidence="1" key="2">
    <citation type="submission" date="2020-11" db="EMBL/GenBank/DDBJ databases">
        <authorList>
            <person name="McCartney M.A."/>
            <person name="Auch B."/>
            <person name="Kono T."/>
            <person name="Mallez S."/>
            <person name="Becker A."/>
            <person name="Gohl D.M."/>
            <person name="Silverstein K.A.T."/>
            <person name="Koren S."/>
            <person name="Bechman K.B."/>
            <person name="Herman A."/>
            <person name="Abrahante J.E."/>
            <person name="Garbe J."/>
        </authorList>
    </citation>
    <scope>NUCLEOTIDE SEQUENCE</scope>
    <source>
        <strain evidence="1">Duluth1</strain>
        <tissue evidence="1">Whole animal</tissue>
    </source>
</reference>
<gene>
    <name evidence="1" type="ORF">DPMN_012404</name>
</gene>
<sequence length="87" mass="9892">MFWKRIAKTGIGMDRMESIPMQVVLEHSTVSDDVEIILAKWRHDFCTLLNPDNTVINVANDGTMYIADENLDSDIDILELVKALRDA</sequence>
<reference evidence="1" key="1">
    <citation type="journal article" date="2019" name="bioRxiv">
        <title>The Genome of the Zebra Mussel, Dreissena polymorpha: A Resource for Invasive Species Research.</title>
        <authorList>
            <person name="McCartney M.A."/>
            <person name="Auch B."/>
            <person name="Kono T."/>
            <person name="Mallez S."/>
            <person name="Zhang Y."/>
            <person name="Obille A."/>
            <person name="Becker A."/>
            <person name="Abrahante J.E."/>
            <person name="Garbe J."/>
            <person name="Badalamenti J.P."/>
            <person name="Herman A."/>
            <person name="Mangelson H."/>
            <person name="Liachko I."/>
            <person name="Sullivan S."/>
            <person name="Sone E.D."/>
            <person name="Koren S."/>
            <person name="Silverstein K.A.T."/>
            <person name="Beckman K.B."/>
            <person name="Gohl D.M."/>
        </authorList>
    </citation>
    <scope>NUCLEOTIDE SEQUENCE</scope>
    <source>
        <strain evidence="1">Duluth1</strain>
        <tissue evidence="1">Whole animal</tissue>
    </source>
</reference>
<keyword evidence="2" id="KW-1185">Reference proteome</keyword>
<proteinExistence type="predicted"/>
<accession>A0A9D4N5S4</accession>
<protein>
    <submittedName>
        <fullName evidence="1">Uncharacterized protein</fullName>
    </submittedName>
</protein>
<evidence type="ECO:0000313" key="1">
    <source>
        <dbReference type="EMBL" id="KAH3888371.1"/>
    </source>
</evidence>
<comment type="caution">
    <text evidence="1">The sequence shown here is derived from an EMBL/GenBank/DDBJ whole genome shotgun (WGS) entry which is preliminary data.</text>
</comment>